<dbReference type="GO" id="GO:0019748">
    <property type="term" value="P:secondary metabolic process"/>
    <property type="evidence" value="ECO:0007669"/>
    <property type="project" value="TreeGrafter"/>
</dbReference>
<dbReference type="Gene3D" id="3.40.50.1820">
    <property type="entry name" value="alpha/beta hydrolase"/>
    <property type="match status" value="1"/>
</dbReference>
<comment type="caution">
    <text evidence="3">The sequence shown here is derived from an EMBL/GenBank/DDBJ whole genome shotgun (WGS) entry which is preliminary data.</text>
</comment>
<feature type="non-terminal residue" evidence="3">
    <location>
        <position position="1"/>
    </location>
</feature>
<sequence>MNRPVRVLCLHGIGTNSEIFEAQTARLRYLLGDQYEFDFVDGAHPWPAYPSIAEVFGHDQVCYSYCDDTPQSVRRAVADLAQYAAENGPFDAVMGFSLGAALALTLLLNHEQLGLSEPPFDCAVLLCSVLPCDWSALERDQVELLSPSQVSRPVQIPTVHCWSPEDLDHPGQSQKVISMCTPDGRVELVHHAGHTLPVDGAGVEQLAQAIDAISASGSN</sequence>
<dbReference type="RefSeq" id="XP_024710013.1">
    <property type="nucleotide sequence ID" value="XM_024854285.1"/>
</dbReference>
<dbReference type="GO" id="GO:0016787">
    <property type="term" value="F:hydrolase activity"/>
    <property type="evidence" value="ECO:0007669"/>
    <property type="project" value="UniProtKB-KW"/>
</dbReference>
<dbReference type="AlphaFoldDB" id="A0A2I2GPA9"/>
<protein>
    <recommendedName>
        <fullName evidence="2">Serine hydrolase domain-containing protein</fullName>
    </recommendedName>
</protein>
<dbReference type="EMBL" id="MSFO01000001">
    <property type="protein sequence ID" value="PLB54711.1"/>
    <property type="molecule type" value="Genomic_DNA"/>
</dbReference>
<keyword evidence="1" id="KW-0378">Hydrolase</keyword>
<dbReference type="Proteomes" id="UP000234275">
    <property type="component" value="Unassembled WGS sequence"/>
</dbReference>
<reference evidence="3 4" key="1">
    <citation type="submission" date="2016-12" db="EMBL/GenBank/DDBJ databases">
        <title>The genomes of Aspergillus section Nigri reveals drivers in fungal speciation.</title>
        <authorList>
            <consortium name="DOE Joint Genome Institute"/>
            <person name="Vesth T.C."/>
            <person name="Nybo J."/>
            <person name="Theobald S."/>
            <person name="Brandl J."/>
            <person name="Frisvad J.C."/>
            <person name="Nielsen K.F."/>
            <person name="Lyhne E.K."/>
            <person name="Kogle M.E."/>
            <person name="Kuo A."/>
            <person name="Riley R."/>
            <person name="Clum A."/>
            <person name="Nolan M."/>
            <person name="Lipzen A."/>
            <person name="Salamov A."/>
            <person name="Henrissat B."/>
            <person name="Wiebenga A."/>
            <person name="De Vries R.P."/>
            <person name="Grigoriev I.V."/>
            <person name="Mortensen U.H."/>
            <person name="Andersen M.R."/>
            <person name="Baker S.E."/>
        </authorList>
    </citation>
    <scope>NUCLEOTIDE SEQUENCE [LARGE SCALE GENOMIC DNA]</scope>
    <source>
        <strain evidence="3 4">IBT 23096</strain>
    </source>
</reference>
<evidence type="ECO:0000313" key="3">
    <source>
        <dbReference type="EMBL" id="PLB54711.1"/>
    </source>
</evidence>
<dbReference type="VEuPathDB" id="FungiDB:P170DRAFT_505429"/>
<feature type="domain" description="Serine hydrolase" evidence="2">
    <location>
        <begin position="1"/>
        <end position="199"/>
    </location>
</feature>
<dbReference type="GO" id="GO:0005737">
    <property type="term" value="C:cytoplasm"/>
    <property type="evidence" value="ECO:0007669"/>
    <property type="project" value="TreeGrafter"/>
</dbReference>
<keyword evidence="4" id="KW-1185">Reference proteome</keyword>
<evidence type="ECO:0000313" key="4">
    <source>
        <dbReference type="Proteomes" id="UP000234275"/>
    </source>
</evidence>
<dbReference type="InterPro" id="IPR005645">
    <property type="entry name" value="FSH-like_dom"/>
</dbReference>
<gene>
    <name evidence="3" type="ORF">P170DRAFT_505429</name>
</gene>
<evidence type="ECO:0000259" key="2">
    <source>
        <dbReference type="Pfam" id="PF03959"/>
    </source>
</evidence>
<dbReference type="InterPro" id="IPR029058">
    <property type="entry name" value="AB_hydrolase_fold"/>
</dbReference>
<dbReference type="PANTHER" id="PTHR48070:SF7">
    <property type="entry name" value="SERINE HYDROLASE FSH DOMAIN-CONTAINING PROTEIN-RELATED"/>
    <property type="match status" value="1"/>
</dbReference>
<organism evidence="3 4">
    <name type="scientific">Aspergillus steynii IBT 23096</name>
    <dbReference type="NCBI Taxonomy" id="1392250"/>
    <lineage>
        <taxon>Eukaryota</taxon>
        <taxon>Fungi</taxon>
        <taxon>Dikarya</taxon>
        <taxon>Ascomycota</taxon>
        <taxon>Pezizomycotina</taxon>
        <taxon>Eurotiomycetes</taxon>
        <taxon>Eurotiomycetidae</taxon>
        <taxon>Eurotiales</taxon>
        <taxon>Aspergillaceae</taxon>
        <taxon>Aspergillus</taxon>
        <taxon>Aspergillus subgen. Circumdati</taxon>
    </lineage>
</organism>
<evidence type="ECO:0000256" key="1">
    <source>
        <dbReference type="ARBA" id="ARBA00022801"/>
    </source>
</evidence>
<dbReference type="InterPro" id="IPR050593">
    <property type="entry name" value="LovG"/>
</dbReference>
<dbReference type="SUPFAM" id="SSF53474">
    <property type="entry name" value="alpha/beta-Hydrolases"/>
    <property type="match status" value="1"/>
</dbReference>
<dbReference type="GeneID" id="36561991"/>
<name>A0A2I2GPA9_9EURO</name>
<dbReference type="Pfam" id="PF03959">
    <property type="entry name" value="FSH1"/>
    <property type="match status" value="1"/>
</dbReference>
<dbReference type="OrthoDB" id="414698at2759"/>
<accession>A0A2I2GPA9</accession>
<proteinExistence type="predicted"/>
<dbReference type="GO" id="GO:0005634">
    <property type="term" value="C:nucleus"/>
    <property type="evidence" value="ECO:0007669"/>
    <property type="project" value="TreeGrafter"/>
</dbReference>
<dbReference type="PANTHER" id="PTHR48070">
    <property type="entry name" value="ESTERASE OVCA2"/>
    <property type="match status" value="1"/>
</dbReference>